<proteinExistence type="predicted"/>
<sequence>MSAAATTNVEHLSQLEPAGLTWSAFLKCGLPEFNNISPHACFNKDIFKEISRFEDWVSKICLLSQNLHERDSDLYAVIRIFEKETIINIFDGIKILLLNSDNLDKGLLCGGKYLNLHKYPNIELPKYLKLGRLLFDTMLVAFDNIISETSSLRSRTDCSKKFHFECRKLLFTIAYQIGDPMWITRLIEKKFYGSKEDFDHWTLSKGSTLMGDLFLYSVLLNVCNSNPFDDEKKQRIKDSIELVRLFNEIFPGVFSEKDKYKCSAVSMAVKNLYCNLRVGNLSENYEIILMLEEYFDCYSRHNCEDNLIICALIISEAQGLSLEKSLSEELSSQQEQECVDTCLLRLRIALEENIKNNQETVSGEPPPKKKKYDSIELLNERIATCQRSVEFWQKIINKLNLIK</sequence>
<dbReference type="EMBL" id="MN739748">
    <property type="protein sequence ID" value="QHT24726.1"/>
    <property type="molecule type" value="Genomic_DNA"/>
</dbReference>
<reference evidence="1" key="1">
    <citation type="journal article" date="2020" name="Nature">
        <title>Giant virus diversity and host interactions through global metagenomics.</title>
        <authorList>
            <person name="Schulz F."/>
            <person name="Roux S."/>
            <person name="Paez-Espino D."/>
            <person name="Jungbluth S."/>
            <person name="Walsh D.A."/>
            <person name="Denef V.J."/>
            <person name="McMahon K.D."/>
            <person name="Konstantinidis K.T."/>
            <person name="Eloe-Fadrosh E.A."/>
            <person name="Kyrpides N.C."/>
            <person name="Woyke T."/>
        </authorList>
    </citation>
    <scope>NUCLEOTIDE SEQUENCE</scope>
    <source>
        <strain evidence="1">GVMAG-M-3300023179-150</strain>
    </source>
</reference>
<evidence type="ECO:0000313" key="1">
    <source>
        <dbReference type="EMBL" id="QHT24726.1"/>
    </source>
</evidence>
<organism evidence="1">
    <name type="scientific">viral metagenome</name>
    <dbReference type="NCBI Taxonomy" id="1070528"/>
    <lineage>
        <taxon>unclassified sequences</taxon>
        <taxon>metagenomes</taxon>
        <taxon>organismal metagenomes</taxon>
    </lineage>
</organism>
<name>A0A6C0E6D1_9ZZZZ</name>
<protein>
    <submittedName>
        <fullName evidence="1">Uncharacterized protein</fullName>
    </submittedName>
</protein>
<dbReference type="AlphaFoldDB" id="A0A6C0E6D1"/>
<accession>A0A6C0E6D1</accession>